<sequence>MSKHKVTAVYGSAAAIAAAWVWKPDVVLLDISMPRIDGFAVARALRSNLRTTASVIVALTAHDEGFVRKRSSHADFDAYCQKGLMLDSLSTLLASFMRDVPP</sequence>
<dbReference type="PANTHER" id="PTHR44591">
    <property type="entry name" value="STRESS RESPONSE REGULATOR PROTEIN 1"/>
    <property type="match status" value="1"/>
</dbReference>
<feature type="domain" description="Response regulatory" evidence="3">
    <location>
        <begin position="1"/>
        <end position="97"/>
    </location>
</feature>
<dbReference type="Gene3D" id="3.40.50.2300">
    <property type="match status" value="1"/>
</dbReference>
<dbReference type="AlphaFoldDB" id="A0A158DCX4"/>
<feature type="modified residue" description="4-aspartylphosphate" evidence="2">
    <location>
        <position position="30"/>
    </location>
</feature>
<dbReference type="PROSITE" id="PS50110">
    <property type="entry name" value="RESPONSE_REGULATORY"/>
    <property type="match status" value="1"/>
</dbReference>
<evidence type="ECO:0000259" key="3">
    <source>
        <dbReference type="PROSITE" id="PS50110"/>
    </source>
</evidence>
<organism evidence="4 5">
    <name type="scientific">Caballeronia calidae</name>
    <dbReference type="NCBI Taxonomy" id="1777139"/>
    <lineage>
        <taxon>Bacteria</taxon>
        <taxon>Pseudomonadati</taxon>
        <taxon>Pseudomonadota</taxon>
        <taxon>Betaproteobacteria</taxon>
        <taxon>Burkholderiales</taxon>
        <taxon>Burkholderiaceae</taxon>
        <taxon>Caballeronia</taxon>
    </lineage>
</organism>
<name>A0A158DCX4_9BURK</name>
<evidence type="ECO:0000313" key="5">
    <source>
        <dbReference type="Proteomes" id="UP000071859"/>
    </source>
</evidence>
<accession>A0A158DCX4</accession>
<evidence type="ECO:0000256" key="2">
    <source>
        <dbReference type="PROSITE-ProRule" id="PRU00169"/>
    </source>
</evidence>
<evidence type="ECO:0000313" key="4">
    <source>
        <dbReference type="EMBL" id="SAK91667.1"/>
    </source>
</evidence>
<reference evidence="4" key="1">
    <citation type="submission" date="2016-01" db="EMBL/GenBank/DDBJ databases">
        <authorList>
            <person name="Peeters C."/>
        </authorList>
    </citation>
    <scope>NUCLEOTIDE SEQUENCE</scope>
    <source>
        <strain evidence="4">LMG 29321</strain>
    </source>
</reference>
<dbReference type="InterPro" id="IPR011006">
    <property type="entry name" value="CheY-like_superfamily"/>
</dbReference>
<dbReference type="PANTHER" id="PTHR44591:SF3">
    <property type="entry name" value="RESPONSE REGULATORY DOMAIN-CONTAINING PROTEIN"/>
    <property type="match status" value="1"/>
</dbReference>
<evidence type="ECO:0000256" key="1">
    <source>
        <dbReference type="ARBA" id="ARBA00022553"/>
    </source>
</evidence>
<keyword evidence="1 2" id="KW-0597">Phosphoprotein</keyword>
<dbReference type="InterPro" id="IPR001789">
    <property type="entry name" value="Sig_transdc_resp-reg_receiver"/>
</dbReference>
<dbReference type="Proteomes" id="UP000071859">
    <property type="component" value="Unassembled WGS sequence"/>
</dbReference>
<dbReference type="EMBL" id="FCOX02000029">
    <property type="protein sequence ID" value="SAK91667.1"/>
    <property type="molecule type" value="Genomic_DNA"/>
</dbReference>
<protein>
    <submittedName>
        <fullName evidence="4">Response regulator receiver protein</fullName>
    </submittedName>
</protein>
<comment type="caution">
    <text evidence="4">The sequence shown here is derived from an EMBL/GenBank/DDBJ whole genome shotgun (WGS) entry which is preliminary data.</text>
</comment>
<dbReference type="SUPFAM" id="SSF52172">
    <property type="entry name" value="CheY-like"/>
    <property type="match status" value="1"/>
</dbReference>
<proteinExistence type="predicted"/>
<keyword evidence="5" id="KW-1185">Reference proteome</keyword>
<gene>
    <name evidence="4" type="ORF">AWB78_04946</name>
</gene>
<dbReference type="InterPro" id="IPR050595">
    <property type="entry name" value="Bact_response_regulator"/>
</dbReference>
<dbReference type="GO" id="GO:0000160">
    <property type="term" value="P:phosphorelay signal transduction system"/>
    <property type="evidence" value="ECO:0007669"/>
    <property type="project" value="InterPro"/>
</dbReference>
<dbReference type="Pfam" id="PF00072">
    <property type="entry name" value="Response_reg"/>
    <property type="match status" value="1"/>
</dbReference>